<reference evidence="1 2" key="1">
    <citation type="journal article" date="2013" name="BMC Genomics">
        <title>Genome sequencing and comparative genomics of honey bee microsporidia, Nosema apis reveal novel insights into host-parasite interactions.</title>
        <authorList>
            <person name="Chen Yp."/>
            <person name="Pettis J.S."/>
            <person name="Zhao Y."/>
            <person name="Liu X."/>
            <person name="Tallon L.J."/>
            <person name="Sadzewicz L.D."/>
            <person name="Li R."/>
            <person name="Zheng H."/>
            <person name="Huang S."/>
            <person name="Zhang X."/>
            <person name="Hamilton M.C."/>
            <person name="Pernal S.F."/>
            <person name="Melathopoulos A.P."/>
            <person name="Yan X."/>
            <person name="Evans J.D."/>
        </authorList>
    </citation>
    <scope>NUCLEOTIDE SEQUENCE [LARGE SCALE GENOMIC DNA]</scope>
    <source>
        <strain evidence="1 2">BRL 01</strain>
    </source>
</reference>
<organism evidence="1 2">
    <name type="scientific">Vairimorpha apis BRL 01</name>
    <dbReference type="NCBI Taxonomy" id="1037528"/>
    <lineage>
        <taxon>Eukaryota</taxon>
        <taxon>Fungi</taxon>
        <taxon>Fungi incertae sedis</taxon>
        <taxon>Microsporidia</taxon>
        <taxon>Nosematidae</taxon>
        <taxon>Vairimorpha</taxon>
    </lineage>
</organism>
<protein>
    <submittedName>
        <fullName evidence="1">Uncharacterized protein</fullName>
    </submittedName>
</protein>
<gene>
    <name evidence="1" type="ORF">NAPIS_ORF00583</name>
</gene>
<dbReference type="Proteomes" id="UP000053780">
    <property type="component" value="Unassembled WGS sequence"/>
</dbReference>
<name>T0MLC1_9MICR</name>
<dbReference type="HOGENOM" id="CLU_529021_0_0_1"/>
<evidence type="ECO:0000313" key="1">
    <source>
        <dbReference type="EMBL" id="EQB61825.1"/>
    </source>
</evidence>
<accession>T0MLC1</accession>
<keyword evidence="2" id="KW-1185">Reference proteome</keyword>
<evidence type="ECO:0000313" key="2">
    <source>
        <dbReference type="Proteomes" id="UP000053780"/>
    </source>
</evidence>
<dbReference type="AlphaFoldDB" id="T0MLC1"/>
<sequence length="515" mass="62358">MTTTNNDFTPLNINQLNALPENEKIKYLNLINTNFLNQHKNKNLQTIVQLLQMEILKLQDIKITNFSYFLQNIEPYIKYKDLIYLTSIGLHLLILKFNNEIYEDDSNNKPNKYFIKLFYKITNKILYSINILDTIDNLYIEEIKKDFEIFKIKEYLKFYRLKFNLFKSENDTNKFVDINKFKDTNKYVEGINNFSDNTTKFNVENKKSKDTYKSIDKLTFKDTFNFIFNKNISILHTKNKSDHISNNLLYAKFLYYTKKYIDGFLLIKDIKNILKYKLMYKFNKKKCLNLLKDDLFTYKHFLFYISCIGESQDLYEKCLNKFNNSHTQLSFLRFAKFHGLFYEPTIVNEYLFYELYVINRKLNLKRDLIEKEDENYKRDLFKQDKNNIIKQLYNNWKNGNVKSDFKNCGNNESIYSNIYKNNINNFKVQNQCNLNKNKSNLQNFCNHNMNNSNVQNLHTSNNLTKQETYKYLSKLKKKLMKKNLPYDLLEQEICYLENKQCKLTNKFYYLYIYKN</sequence>
<dbReference type="OrthoDB" id="2192004at2759"/>
<dbReference type="EMBL" id="KE647080">
    <property type="protein sequence ID" value="EQB61825.1"/>
    <property type="molecule type" value="Genomic_DNA"/>
</dbReference>
<dbReference type="VEuPathDB" id="MicrosporidiaDB:NAPIS_ORF00583"/>
<proteinExistence type="predicted"/>